<evidence type="ECO:0000313" key="1">
    <source>
        <dbReference type="EMBL" id="KAA6394661.1"/>
    </source>
</evidence>
<gene>
    <name evidence="1" type="ORF">EZS28_009813</name>
</gene>
<evidence type="ECO:0000313" key="2">
    <source>
        <dbReference type="Proteomes" id="UP000324800"/>
    </source>
</evidence>
<proteinExistence type="predicted"/>
<comment type="caution">
    <text evidence="1">The sequence shown here is derived from an EMBL/GenBank/DDBJ whole genome shotgun (WGS) entry which is preliminary data.</text>
</comment>
<protein>
    <submittedName>
        <fullName evidence="1">Uncharacterized protein</fullName>
    </submittedName>
</protein>
<reference evidence="1 2" key="1">
    <citation type="submission" date="2019-03" db="EMBL/GenBank/DDBJ databases">
        <title>Single cell metagenomics reveals metabolic interactions within the superorganism composed of flagellate Streblomastix strix and complex community of Bacteroidetes bacteria on its surface.</title>
        <authorList>
            <person name="Treitli S.C."/>
            <person name="Kolisko M."/>
            <person name="Husnik F."/>
            <person name="Keeling P."/>
            <person name="Hampl V."/>
        </authorList>
    </citation>
    <scope>NUCLEOTIDE SEQUENCE [LARGE SCALE GENOMIC DNA]</scope>
    <source>
        <strain evidence="1">ST1C</strain>
    </source>
</reference>
<dbReference type="EMBL" id="SNRW01001886">
    <property type="protein sequence ID" value="KAA6394661.1"/>
    <property type="molecule type" value="Genomic_DNA"/>
</dbReference>
<accession>A0A5J4WIG0</accession>
<organism evidence="1 2">
    <name type="scientific">Streblomastix strix</name>
    <dbReference type="NCBI Taxonomy" id="222440"/>
    <lineage>
        <taxon>Eukaryota</taxon>
        <taxon>Metamonada</taxon>
        <taxon>Preaxostyla</taxon>
        <taxon>Oxymonadida</taxon>
        <taxon>Streblomastigidae</taxon>
        <taxon>Streblomastix</taxon>
    </lineage>
</organism>
<dbReference type="AlphaFoldDB" id="A0A5J4WIG0"/>
<dbReference type="Proteomes" id="UP000324800">
    <property type="component" value="Unassembled WGS sequence"/>
</dbReference>
<name>A0A5J4WIG0_9EUKA</name>
<sequence>MLADIEEHPHVSKVQIPNITAVPEQRVVAAAPNNQGKQQGLTCGQLLLSVMSIRQFGGKLYGGSSKSRIFKPEGYACAFALRNQFENE</sequence>